<name>A0A1B6CYS5_9HEMI</name>
<dbReference type="SUPFAM" id="SSF50729">
    <property type="entry name" value="PH domain-like"/>
    <property type="match status" value="1"/>
</dbReference>
<evidence type="ECO:0000313" key="8">
    <source>
        <dbReference type="EMBL" id="JAS07547.1"/>
    </source>
</evidence>
<dbReference type="GO" id="GO:0009887">
    <property type="term" value="P:animal organ morphogenesis"/>
    <property type="evidence" value="ECO:0007669"/>
    <property type="project" value="UniProtKB-ARBA"/>
</dbReference>
<dbReference type="InterPro" id="IPR035963">
    <property type="entry name" value="FERM_2"/>
</dbReference>
<keyword evidence="3" id="KW-0965">Cell junction</keyword>
<feature type="transmembrane region" description="Helical" evidence="6">
    <location>
        <begin position="517"/>
        <end position="539"/>
    </location>
</feature>
<keyword evidence="6" id="KW-0472">Membrane</keyword>
<protein>
    <recommendedName>
        <fullName evidence="2">Moesin/ezrin/radixin homolog 1</fullName>
    </recommendedName>
</protein>
<dbReference type="FunFam" id="1.20.80.10:FF:000006">
    <property type="entry name" value="FERM domain-containing protein 5 isoform X1"/>
    <property type="match status" value="1"/>
</dbReference>
<accession>A0A1B6CYS5</accession>
<reference evidence="9" key="1">
    <citation type="submission" date="2015-12" db="EMBL/GenBank/DDBJ databases">
        <title>De novo transcriptome assembly of four potential Pierce s Disease insect vectors from Arizona vineyards.</title>
        <authorList>
            <person name="Tassone E.E."/>
        </authorList>
    </citation>
    <scope>NUCLEOTIDE SEQUENCE</scope>
</reference>
<evidence type="ECO:0000256" key="6">
    <source>
        <dbReference type="SAM" id="Phobius"/>
    </source>
</evidence>
<dbReference type="PRINTS" id="PR00935">
    <property type="entry name" value="BAND41"/>
</dbReference>
<feature type="domain" description="FERM" evidence="7">
    <location>
        <begin position="14"/>
        <end position="295"/>
    </location>
</feature>
<dbReference type="GO" id="GO:0016028">
    <property type="term" value="C:rhabdomere"/>
    <property type="evidence" value="ECO:0007669"/>
    <property type="project" value="UniProtKB-SubCell"/>
</dbReference>
<dbReference type="InterPro" id="IPR011993">
    <property type="entry name" value="PH-like_dom_sf"/>
</dbReference>
<dbReference type="InterPro" id="IPR000798">
    <property type="entry name" value="Ez/rad/moesin-like"/>
</dbReference>
<dbReference type="Gene3D" id="3.10.20.90">
    <property type="entry name" value="Phosphatidylinositol 3-kinase Catalytic Subunit, Chain A, domain 1"/>
    <property type="match status" value="1"/>
</dbReference>
<dbReference type="FunFam" id="2.30.29.30:FF:000002">
    <property type="entry name" value="Band 4.1-like protein 5 isoform 1"/>
    <property type="match status" value="1"/>
</dbReference>
<feature type="region of interest" description="Disordered" evidence="5">
    <location>
        <begin position="337"/>
        <end position="381"/>
    </location>
</feature>
<dbReference type="SMART" id="SM01196">
    <property type="entry name" value="FERM_C"/>
    <property type="match status" value="1"/>
</dbReference>
<feature type="compositionally biased region" description="Polar residues" evidence="5">
    <location>
        <begin position="412"/>
        <end position="424"/>
    </location>
</feature>
<dbReference type="GO" id="GO:0030182">
    <property type="term" value="P:neuron differentiation"/>
    <property type="evidence" value="ECO:0007669"/>
    <property type="project" value="UniProtKB-ARBA"/>
</dbReference>
<dbReference type="EMBL" id="GEDC01018823">
    <property type="protein sequence ID" value="JAS18475.1"/>
    <property type="molecule type" value="Transcribed_RNA"/>
</dbReference>
<evidence type="ECO:0000256" key="3">
    <source>
        <dbReference type="ARBA" id="ARBA00022949"/>
    </source>
</evidence>
<dbReference type="CDD" id="cd13192">
    <property type="entry name" value="FERM_C_FRMD3_FRMD5"/>
    <property type="match status" value="1"/>
</dbReference>
<dbReference type="SUPFAM" id="SSF54236">
    <property type="entry name" value="Ubiquitin-like"/>
    <property type="match status" value="1"/>
</dbReference>
<evidence type="ECO:0000256" key="5">
    <source>
        <dbReference type="SAM" id="MobiDB-lite"/>
    </source>
</evidence>
<comment type="subcellular location">
    <subcellularLocation>
        <location evidence="1">Cell junction</location>
        <location evidence="1">Adherens junction</location>
    </subcellularLocation>
    <subcellularLocation>
        <location evidence="4">Cell projection</location>
        <location evidence="4">Rhabdomere</location>
    </subcellularLocation>
</comment>
<dbReference type="InterPro" id="IPR014352">
    <property type="entry name" value="FERM/acyl-CoA-bd_prot_sf"/>
</dbReference>
<feature type="region of interest" description="Disordered" evidence="5">
    <location>
        <begin position="404"/>
        <end position="424"/>
    </location>
</feature>
<dbReference type="FunFam" id="3.10.20.90:FF:000002">
    <property type="entry name" value="Erythrocyte protein band 4.1-like 3"/>
    <property type="match status" value="1"/>
</dbReference>
<dbReference type="GO" id="GO:0008092">
    <property type="term" value="F:cytoskeletal protein binding"/>
    <property type="evidence" value="ECO:0007669"/>
    <property type="project" value="InterPro"/>
</dbReference>
<dbReference type="SMART" id="SM01195">
    <property type="entry name" value="FA"/>
    <property type="match status" value="1"/>
</dbReference>
<dbReference type="Gene3D" id="2.30.29.30">
    <property type="entry name" value="Pleckstrin-homology domain (PH domain)/Phosphotyrosine-binding domain (PTB)"/>
    <property type="match status" value="1"/>
</dbReference>
<dbReference type="InterPro" id="IPR014847">
    <property type="entry name" value="FA"/>
</dbReference>
<gene>
    <name evidence="8" type="ORF">g.12997</name>
    <name evidence="9" type="ORF">g.12999</name>
</gene>
<dbReference type="InterPro" id="IPR029071">
    <property type="entry name" value="Ubiquitin-like_domsf"/>
</dbReference>
<proteinExistence type="predicted"/>
<dbReference type="SUPFAM" id="SSF47031">
    <property type="entry name" value="Second domain of FERM"/>
    <property type="match status" value="1"/>
</dbReference>
<dbReference type="SMART" id="SM00295">
    <property type="entry name" value="B41"/>
    <property type="match status" value="1"/>
</dbReference>
<dbReference type="Pfam" id="PF09379">
    <property type="entry name" value="FERM_N"/>
    <property type="match status" value="1"/>
</dbReference>
<evidence type="ECO:0000259" key="7">
    <source>
        <dbReference type="PROSITE" id="PS50057"/>
    </source>
</evidence>
<organism evidence="9">
    <name type="scientific">Clastoptera arizonana</name>
    <name type="common">Arizona spittle bug</name>
    <dbReference type="NCBI Taxonomy" id="38151"/>
    <lineage>
        <taxon>Eukaryota</taxon>
        <taxon>Metazoa</taxon>
        <taxon>Ecdysozoa</taxon>
        <taxon>Arthropoda</taxon>
        <taxon>Hexapoda</taxon>
        <taxon>Insecta</taxon>
        <taxon>Pterygota</taxon>
        <taxon>Neoptera</taxon>
        <taxon>Paraneoptera</taxon>
        <taxon>Hemiptera</taxon>
        <taxon>Auchenorrhyncha</taxon>
        <taxon>Cercopoidea</taxon>
        <taxon>Clastopteridae</taxon>
        <taxon>Clastoptera</taxon>
    </lineage>
</organism>
<dbReference type="GO" id="GO:0005856">
    <property type="term" value="C:cytoskeleton"/>
    <property type="evidence" value="ECO:0007669"/>
    <property type="project" value="TreeGrafter"/>
</dbReference>
<dbReference type="PRINTS" id="PR00661">
    <property type="entry name" value="ERMFAMILY"/>
</dbReference>
<dbReference type="GO" id="GO:0071944">
    <property type="term" value="C:cell periphery"/>
    <property type="evidence" value="ECO:0007669"/>
    <property type="project" value="UniProtKB-ARBA"/>
</dbReference>
<dbReference type="InterPro" id="IPR018979">
    <property type="entry name" value="FERM_N"/>
</dbReference>
<dbReference type="InterPro" id="IPR018980">
    <property type="entry name" value="FERM_PH-like_C"/>
</dbReference>
<evidence type="ECO:0000256" key="2">
    <source>
        <dbReference type="ARBA" id="ARBA00022025"/>
    </source>
</evidence>
<dbReference type="InterPro" id="IPR019747">
    <property type="entry name" value="FERM_CS"/>
</dbReference>
<dbReference type="Gene3D" id="1.20.80.10">
    <property type="match status" value="1"/>
</dbReference>
<dbReference type="PANTHER" id="PTHR23280:SF32">
    <property type="entry name" value="FI22325P1"/>
    <property type="match status" value="1"/>
</dbReference>
<dbReference type="PROSITE" id="PS50057">
    <property type="entry name" value="FERM_3"/>
    <property type="match status" value="1"/>
</dbReference>
<dbReference type="Pfam" id="PF00373">
    <property type="entry name" value="FERM_M"/>
    <property type="match status" value="1"/>
</dbReference>
<keyword evidence="6" id="KW-0812">Transmembrane</keyword>
<dbReference type="InterPro" id="IPR019749">
    <property type="entry name" value="Band_41_domain"/>
</dbReference>
<dbReference type="AlphaFoldDB" id="A0A1B6CYS5"/>
<dbReference type="PANTHER" id="PTHR23280">
    <property type="entry name" value="4.1 G PROTEIN"/>
    <property type="match status" value="1"/>
</dbReference>
<dbReference type="PROSITE" id="PS00660">
    <property type="entry name" value="FERM_1"/>
    <property type="match status" value="1"/>
</dbReference>
<keyword evidence="6" id="KW-1133">Transmembrane helix</keyword>
<dbReference type="GO" id="GO:0005912">
    <property type="term" value="C:adherens junction"/>
    <property type="evidence" value="ECO:0007669"/>
    <property type="project" value="UniProtKB-SubCell"/>
</dbReference>
<dbReference type="EMBL" id="GEDC01029751">
    <property type="protein sequence ID" value="JAS07547.1"/>
    <property type="molecule type" value="Transcribed_RNA"/>
</dbReference>
<dbReference type="InterPro" id="IPR019748">
    <property type="entry name" value="FERM_central"/>
</dbReference>
<dbReference type="CDD" id="cd14473">
    <property type="entry name" value="FERM_B-lobe"/>
    <property type="match status" value="1"/>
</dbReference>
<dbReference type="Pfam" id="PF09380">
    <property type="entry name" value="FERM_C"/>
    <property type="match status" value="1"/>
</dbReference>
<evidence type="ECO:0000256" key="1">
    <source>
        <dbReference type="ARBA" id="ARBA00004536"/>
    </source>
</evidence>
<evidence type="ECO:0000313" key="9">
    <source>
        <dbReference type="EMBL" id="JAS18475.1"/>
    </source>
</evidence>
<evidence type="ECO:0000256" key="4">
    <source>
        <dbReference type="ARBA" id="ARBA00043944"/>
    </source>
</evidence>
<dbReference type="Pfam" id="PF08736">
    <property type="entry name" value="FA"/>
    <property type="match status" value="1"/>
</dbReference>
<dbReference type="InterPro" id="IPR000299">
    <property type="entry name" value="FERM_domain"/>
</dbReference>
<dbReference type="GO" id="GO:0031032">
    <property type="term" value="P:actomyosin structure organization"/>
    <property type="evidence" value="ECO:0007669"/>
    <property type="project" value="TreeGrafter"/>
</dbReference>
<dbReference type="CDD" id="cd17102">
    <property type="entry name" value="FERM_F1_FRMD3"/>
    <property type="match status" value="1"/>
</dbReference>
<sequence>MLKFGSKSDVNMIYKCTVRLLEDTEIVECDFQPHHKGKYLVEHVCRQLNLLEKDYFGLRYVDINKQRHWLDPAKLVIKQVKDMDPILFSFRVKFYPPDPFKLREEITRYQVYLQLKRDLLHGRLYCTASEAALLGAYIVQAELGDYDPEEHIENYVSELKILLKQTQVIEEKIMELHQTQLKGQTPGTTENNFLRKACTLDTYGVDPHPVKDHKGSQLYLGINHLGILTFQGSRKTHHFRWSEVHKINYEGKMFIIHLTYNEKKHTVGFKCPSGAACRHVWRCAIEQMLFFTLPSSSDVPTVVTGGSFFSWGSKFRYSGRVEKEILEDNSLRRDEPSITRGSLRRKASSVPATPSTPIASDLGYSSLPRSNHSADSRLDSGISDLNSQFNVDNSLLPLEPVSEDQEMKSRGNADSINKSVSASEPRLSNGNSYFRAGLKESDLTGFGDYFFRDSMDHSSSESQLVGASHRSSRSQTPILRSGKLLVPAIPSTVCTNQPPIALPNSNNRIGNRTFNMLRVFIPTFLITALSLSIIIILVLETDYEVLGTLRRAPEMITLRRLYYEPIKEYIKSKIFSSSSRST</sequence>